<gene>
    <name evidence="1" type="ORF">VRU48_03200</name>
</gene>
<reference evidence="1 2" key="1">
    <citation type="submission" date="2024-01" db="EMBL/GenBank/DDBJ databases">
        <title>Pedobacter sp. nov., isolated from fresh soil.</title>
        <authorList>
            <person name="Le N.T.T."/>
        </authorList>
    </citation>
    <scope>NUCLEOTIDE SEQUENCE [LARGE SCALE GENOMIC DNA]</scope>
    <source>
        <strain evidence="1 2">KR3-3</strain>
    </source>
</reference>
<evidence type="ECO:0008006" key="3">
    <source>
        <dbReference type="Google" id="ProtNLM"/>
    </source>
</evidence>
<comment type="caution">
    <text evidence="1">The sequence shown here is derived from an EMBL/GenBank/DDBJ whole genome shotgun (WGS) entry which is preliminary data.</text>
</comment>
<evidence type="ECO:0000313" key="2">
    <source>
        <dbReference type="Proteomes" id="UP001336835"/>
    </source>
</evidence>
<dbReference type="Proteomes" id="UP001336835">
    <property type="component" value="Unassembled WGS sequence"/>
</dbReference>
<name>A0ABU7I3R7_9SPHI</name>
<keyword evidence="2" id="KW-1185">Reference proteome</keyword>
<sequence>MRKIIAILFLSIIIGLKAGAQININPGVDTTDLTIKSAIKFYTDYMGEFKGKKLPDFKKYWSEEDCKSYKIPDLSIYGVGGDYPIYAMAPIKTITYVKPLPNDMVMLKSIGGWIDTLKILNVMYLSNHLIKKDKNQQLHFVKPTTFYKKDWQHKDLRNIHYTFPKKHIFNKKIADSLIAQVEKLEKDWELKPIQIEYVFAPTYDEIQQIRGFDFTLGLGNREKPSGLSNQTDNIVYGAGNGENYFHEIVHIYLNPIHPKSPLNEGLAVFYGGSMGQNLSWHIKRVKAYLKNHPEINLNKPQEFYFMDNYTNPLSTIQGLLCNLVYKKDGIKGLKRLMTYTNVNEVYEKEFGLDLKNLNKGLRALIDSQ</sequence>
<evidence type="ECO:0000313" key="1">
    <source>
        <dbReference type="EMBL" id="MEE1944099.1"/>
    </source>
</evidence>
<dbReference type="EMBL" id="JAZDQT010000001">
    <property type="protein sequence ID" value="MEE1944099.1"/>
    <property type="molecule type" value="Genomic_DNA"/>
</dbReference>
<accession>A0ABU7I3R7</accession>
<dbReference type="RefSeq" id="WP_330106476.1">
    <property type="nucleotide sequence ID" value="NZ_JAZDQT010000001.1"/>
</dbReference>
<organism evidence="1 2">
    <name type="scientific">Pedobacter albus</name>
    <dbReference type="NCBI Taxonomy" id="3113905"/>
    <lineage>
        <taxon>Bacteria</taxon>
        <taxon>Pseudomonadati</taxon>
        <taxon>Bacteroidota</taxon>
        <taxon>Sphingobacteriia</taxon>
        <taxon>Sphingobacteriales</taxon>
        <taxon>Sphingobacteriaceae</taxon>
        <taxon>Pedobacter</taxon>
    </lineage>
</organism>
<protein>
    <recommendedName>
        <fullName evidence="3">Peptidase MA-like domain-containing protein</fullName>
    </recommendedName>
</protein>
<proteinExistence type="predicted"/>